<name>A0A1F8GGA0_9BACT</name>
<dbReference type="Proteomes" id="UP000178911">
    <property type="component" value="Unassembled WGS sequence"/>
</dbReference>
<gene>
    <name evidence="1" type="ORF">A3A13_01780</name>
</gene>
<protein>
    <recommendedName>
        <fullName evidence="3">GWxTD domain-containing protein</fullName>
    </recommendedName>
</protein>
<evidence type="ECO:0000313" key="2">
    <source>
        <dbReference type="Proteomes" id="UP000178911"/>
    </source>
</evidence>
<evidence type="ECO:0000313" key="1">
    <source>
        <dbReference type="EMBL" id="OGN23758.1"/>
    </source>
</evidence>
<dbReference type="NCBIfam" id="TIGR04514">
    <property type="entry name" value="GWxTD_dom"/>
    <property type="match status" value="1"/>
</dbReference>
<organism evidence="1 2">
    <name type="scientific">Candidatus Yanofskybacteria bacterium RIFCSPLOWO2_01_FULL_43_22</name>
    <dbReference type="NCBI Taxonomy" id="1802695"/>
    <lineage>
        <taxon>Bacteria</taxon>
        <taxon>Candidatus Yanofskyibacteriota</taxon>
    </lineage>
</organism>
<reference evidence="1 2" key="1">
    <citation type="journal article" date="2016" name="Nat. Commun.">
        <title>Thousands of microbial genomes shed light on interconnected biogeochemical processes in an aquifer system.</title>
        <authorList>
            <person name="Anantharaman K."/>
            <person name="Brown C.T."/>
            <person name="Hug L.A."/>
            <person name="Sharon I."/>
            <person name="Castelle C.J."/>
            <person name="Probst A.J."/>
            <person name="Thomas B.C."/>
            <person name="Singh A."/>
            <person name="Wilkins M.J."/>
            <person name="Karaoz U."/>
            <person name="Brodie E.L."/>
            <person name="Williams K.H."/>
            <person name="Hubbard S.S."/>
            <person name="Banfield J.F."/>
        </authorList>
    </citation>
    <scope>NUCLEOTIDE SEQUENCE [LARGE SCALE GENOMIC DNA]</scope>
</reference>
<dbReference type="AlphaFoldDB" id="A0A1F8GGA0"/>
<evidence type="ECO:0008006" key="3">
    <source>
        <dbReference type="Google" id="ProtNLM"/>
    </source>
</evidence>
<sequence length="443" mass="51840">MGYRFLAVVVSVGIFLSGCAGKRINIDPSNPVYKPKSDFELNYGFFITPDEMKEGYTPEKYPTLKESIKSFNEIDTLEEFSKFEKHFWEIRDFDPRTPQNEFKELIDGRIQDIRNEIFRTDSDIPGTFFGPNGGLKGDMARAYLLRGRPHYAVRAQNMSRVSDLMAWIYFYEGKPLFVFLFYDKGYNYQLFRNYSGIDTPEAYMDRLREIAKIYPTSEDDYALIERELFLNDQERIFWFALAYNRFSYYPDIVIEGGNNKDKFGALDPPEPIVLTAERFKSTILGQPNIPEGTELFESGYRSFLPAYIRNNVGSDHPTFLMIIILRKNVDWMKQDNNEKPYAANLNLRISFQNKKTLQLTEFMTYLRFELSQEEFDKRNDEGELIGSLIILPASLPYFDGEKMGPMLRETLKQLEPGGYVVNVYLQHTLAKKYNTWREEVVIK</sequence>
<dbReference type="EMBL" id="MGKJ01000015">
    <property type="protein sequence ID" value="OGN23758.1"/>
    <property type="molecule type" value="Genomic_DNA"/>
</dbReference>
<accession>A0A1F8GGA0</accession>
<dbReference type="PROSITE" id="PS51257">
    <property type="entry name" value="PROKAR_LIPOPROTEIN"/>
    <property type="match status" value="1"/>
</dbReference>
<proteinExistence type="predicted"/>
<dbReference type="STRING" id="1802695.A3A13_01780"/>
<comment type="caution">
    <text evidence="1">The sequence shown here is derived from an EMBL/GenBank/DDBJ whole genome shotgun (WGS) entry which is preliminary data.</text>
</comment>
<dbReference type="InterPro" id="IPR030959">
    <property type="entry name" value="GWxTD_dom"/>
</dbReference>